<evidence type="ECO:0000313" key="3">
    <source>
        <dbReference type="Proteomes" id="UP001633002"/>
    </source>
</evidence>
<gene>
    <name evidence="2" type="ORF">R1sor_022285</name>
</gene>
<feature type="region of interest" description="Disordered" evidence="1">
    <location>
        <begin position="86"/>
        <end position="112"/>
    </location>
</feature>
<dbReference type="EMBL" id="JBJQOH010000007">
    <property type="protein sequence ID" value="KAL3679329.1"/>
    <property type="molecule type" value="Genomic_DNA"/>
</dbReference>
<feature type="compositionally biased region" description="Basic and acidic residues" evidence="1">
    <location>
        <begin position="321"/>
        <end position="333"/>
    </location>
</feature>
<name>A0ABD3GNN3_9MARC</name>
<organism evidence="2 3">
    <name type="scientific">Riccia sorocarpa</name>
    <dbReference type="NCBI Taxonomy" id="122646"/>
    <lineage>
        <taxon>Eukaryota</taxon>
        <taxon>Viridiplantae</taxon>
        <taxon>Streptophyta</taxon>
        <taxon>Embryophyta</taxon>
        <taxon>Marchantiophyta</taxon>
        <taxon>Marchantiopsida</taxon>
        <taxon>Marchantiidae</taxon>
        <taxon>Marchantiales</taxon>
        <taxon>Ricciaceae</taxon>
        <taxon>Riccia</taxon>
    </lineage>
</organism>
<dbReference type="AlphaFoldDB" id="A0ABD3GNN3"/>
<evidence type="ECO:0000256" key="1">
    <source>
        <dbReference type="SAM" id="MobiDB-lite"/>
    </source>
</evidence>
<feature type="region of interest" description="Disordered" evidence="1">
    <location>
        <begin position="305"/>
        <end position="371"/>
    </location>
</feature>
<accession>A0ABD3GNN3</accession>
<reference evidence="2 3" key="1">
    <citation type="submission" date="2024-09" db="EMBL/GenBank/DDBJ databases">
        <title>Chromosome-scale assembly of Riccia sorocarpa.</title>
        <authorList>
            <person name="Paukszto L."/>
        </authorList>
    </citation>
    <scope>NUCLEOTIDE SEQUENCE [LARGE SCALE GENOMIC DNA]</scope>
    <source>
        <strain evidence="2">LP-2024</strain>
        <tissue evidence="2">Aerial parts of the thallus</tissue>
    </source>
</reference>
<sequence length="371" mass="41503">MSRSVHLFQMMKPDQDLLSMGLIGYKDDETLLSLRTKLETTGVFEFFQFWDGRVSSLVHPKLEGIIFVEEFDGRVIVFETTSTGIASQKDSSNTPTGASGNNGGSTSGSPVCPGTLHLPEITMGSPLGDDQIVLEAFESYAGKAIFQSRQMSRSAITVWKDQIDKLVLWGAKNDKSDHLWRVRTWDEGNNIHGVLECVECNSTLGKPQRSEDKMAIVNVFLNYRNKHLKAEKHNKLRLNDEEKSTREPFVIEGDVNREPCYSWIYRVRCVLCGNKFELVPAKKNLEHNLRQHLCSEKHRERVDVDASLQGGVRSGGKGRPRKSDPRDMKKQKCIESYFSCSGTTTSGDVSGGHGVTSRRLGGNRQETEGEG</sequence>
<proteinExistence type="predicted"/>
<keyword evidence="3" id="KW-1185">Reference proteome</keyword>
<dbReference type="Proteomes" id="UP001633002">
    <property type="component" value="Unassembled WGS sequence"/>
</dbReference>
<protein>
    <submittedName>
        <fullName evidence="2">Uncharacterized protein</fullName>
    </submittedName>
</protein>
<comment type="caution">
    <text evidence="2">The sequence shown here is derived from an EMBL/GenBank/DDBJ whole genome shotgun (WGS) entry which is preliminary data.</text>
</comment>
<feature type="compositionally biased region" description="Low complexity" evidence="1">
    <location>
        <begin position="339"/>
        <end position="348"/>
    </location>
</feature>
<evidence type="ECO:0000313" key="2">
    <source>
        <dbReference type="EMBL" id="KAL3679329.1"/>
    </source>
</evidence>